<gene>
    <name evidence="3" type="ORF">HG15A2_10950</name>
</gene>
<dbReference type="KEGG" id="amob:HG15A2_10950"/>
<feature type="transmembrane region" description="Helical" evidence="1">
    <location>
        <begin position="145"/>
        <end position="161"/>
    </location>
</feature>
<evidence type="ECO:0000256" key="1">
    <source>
        <dbReference type="SAM" id="Phobius"/>
    </source>
</evidence>
<evidence type="ECO:0000259" key="2">
    <source>
        <dbReference type="Pfam" id="PF02517"/>
    </source>
</evidence>
<evidence type="ECO:0000313" key="3">
    <source>
        <dbReference type="EMBL" id="QDS97828.1"/>
    </source>
</evidence>
<feature type="transmembrane region" description="Helical" evidence="1">
    <location>
        <begin position="167"/>
        <end position="185"/>
    </location>
</feature>
<sequence length="190" mass="20523">MHNDAPTNQNIAPVGIVFELSLGLAGALLAKWFGLPLQDWLTPASDSILRGVLATLPMLAGLALAMQSSWAPLANMRERVRALVTELFAESTWPQLAGLAIAAGVGEEILFRGALQPIISEWSVPLVGLAVSSFFFGAVHAATPTYFVVATVVGFYFGWLTQQYDDLVAPILAHSLYDFVALVWLQRRVA</sequence>
<evidence type="ECO:0000313" key="4">
    <source>
        <dbReference type="Proteomes" id="UP000319852"/>
    </source>
</evidence>
<feature type="domain" description="CAAX prenyl protease 2/Lysostaphin resistance protein A-like" evidence="2">
    <location>
        <begin position="91"/>
        <end position="180"/>
    </location>
</feature>
<organism evidence="3 4">
    <name type="scientific">Adhaeretor mobilis</name>
    <dbReference type="NCBI Taxonomy" id="1930276"/>
    <lineage>
        <taxon>Bacteria</taxon>
        <taxon>Pseudomonadati</taxon>
        <taxon>Planctomycetota</taxon>
        <taxon>Planctomycetia</taxon>
        <taxon>Pirellulales</taxon>
        <taxon>Lacipirellulaceae</taxon>
        <taxon>Adhaeretor</taxon>
    </lineage>
</organism>
<dbReference type="AlphaFoldDB" id="A0A517MSI1"/>
<dbReference type="OrthoDB" id="118729at2"/>
<dbReference type="PANTHER" id="PTHR43592">
    <property type="entry name" value="CAAX AMINO TERMINAL PROTEASE"/>
    <property type="match status" value="1"/>
</dbReference>
<dbReference type="Proteomes" id="UP000319852">
    <property type="component" value="Chromosome"/>
</dbReference>
<dbReference type="EMBL" id="CP036263">
    <property type="protein sequence ID" value="QDS97828.1"/>
    <property type="molecule type" value="Genomic_DNA"/>
</dbReference>
<accession>A0A517MSI1</accession>
<dbReference type="InterPro" id="IPR003675">
    <property type="entry name" value="Rce1/LyrA-like_dom"/>
</dbReference>
<dbReference type="RefSeq" id="WP_145058514.1">
    <property type="nucleotide sequence ID" value="NZ_CP036263.1"/>
</dbReference>
<dbReference type="PANTHER" id="PTHR43592:SF15">
    <property type="entry name" value="CAAX AMINO TERMINAL PROTEASE FAMILY PROTEIN"/>
    <property type="match status" value="1"/>
</dbReference>
<keyword evidence="3" id="KW-0378">Hydrolase</keyword>
<keyword evidence="4" id="KW-1185">Reference proteome</keyword>
<name>A0A517MSI1_9BACT</name>
<dbReference type="GO" id="GO:0080120">
    <property type="term" value="P:CAAX-box protein maturation"/>
    <property type="evidence" value="ECO:0007669"/>
    <property type="project" value="UniProtKB-ARBA"/>
</dbReference>
<reference evidence="3 4" key="1">
    <citation type="submission" date="2019-02" db="EMBL/GenBank/DDBJ databases">
        <title>Deep-cultivation of Planctomycetes and their phenomic and genomic characterization uncovers novel biology.</title>
        <authorList>
            <person name="Wiegand S."/>
            <person name="Jogler M."/>
            <person name="Boedeker C."/>
            <person name="Pinto D."/>
            <person name="Vollmers J."/>
            <person name="Rivas-Marin E."/>
            <person name="Kohn T."/>
            <person name="Peeters S.H."/>
            <person name="Heuer A."/>
            <person name="Rast P."/>
            <person name="Oberbeckmann S."/>
            <person name="Bunk B."/>
            <person name="Jeske O."/>
            <person name="Meyerdierks A."/>
            <person name="Storesund J.E."/>
            <person name="Kallscheuer N."/>
            <person name="Luecker S."/>
            <person name="Lage O.M."/>
            <person name="Pohl T."/>
            <person name="Merkel B.J."/>
            <person name="Hornburger P."/>
            <person name="Mueller R.-W."/>
            <person name="Bruemmer F."/>
            <person name="Labrenz M."/>
            <person name="Spormann A.M."/>
            <person name="Op den Camp H."/>
            <person name="Overmann J."/>
            <person name="Amann R."/>
            <person name="Jetten M.S.M."/>
            <person name="Mascher T."/>
            <person name="Medema M.H."/>
            <person name="Devos D.P."/>
            <person name="Kaster A.-K."/>
            <person name="Ovreas L."/>
            <person name="Rohde M."/>
            <person name="Galperin M.Y."/>
            <person name="Jogler C."/>
        </authorList>
    </citation>
    <scope>NUCLEOTIDE SEQUENCE [LARGE SCALE GENOMIC DNA]</scope>
    <source>
        <strain evidence="3 4">HG15A2</strain>
    </source>
</reference>
<proteinExistence type="predicted"/>
<feature type="transmembrane region" description="Helical" evidence="1">
    <location>
        <begin position="47"/>
        <end position="66"/>
    </location>
</feature>
<keyword evidence="1" id="KW-0812">Transmembrane</keyword>
<feature type="transmembrane region" description="Helical" evidence="1">
    <location>
        <begin position="12"/>
        <end position="35"/>
    </location>
</feature>
<dbReference type="GO" id="GO:0006508">
    <property type="term" value="P:proteolysis"/>
    <property type="evidence" value="ECO:0007669"/>
    <property type="project" value="UniProtKB-KW"/>
</dbReference>
<keyword evidence="1" id="KW-1133">Transmembrane helix</keyword>
<dbReference type="GO" id="GO:0004175">
    <property type="term" value="F:endopeptidase activity"/>
    <property type="evidence" value="ECO:0007669"/>
    <property type="project" value="UniProtKB-ARBA"/>
</dbReference>
<keyword evidence="3" id="KW-0645">Protease</keyword>
<keyword evidence="1" id="KW-0472">Membrane</keyword>
<dbReference type="Pfam" id="PF02517">
    <property type="entry name" value="Rce1-like"/>
    <property type="match status" value="1"/>
</dbReference>
<protein>
    <submittedName>
        <fullName evidence="3">CAAX amino terminal protease self-immunity</fullName>
    </submittedName>
</protein>